<keyword evidence="5" id="KW-0249">Electron transport</keyword>
<dbReference type="Gene3D" id="3.30.70.20">
    <property type="match status" value="2"/>
</dbReference>
<comment type="caution">
    <text evidence="10">The sequence shown here is derived from an EMBL/GenBank/DDBJ whole genome shotgun (WGS) entry which is preliminary data.</text>
</comment>
<evidence type="ECO:0000256" key="5">
    <source>
        <dbReference type="ARBA" id="ARBA00022982"/>
    </source>
</evidence>
<dbReference type="GO" id="GO:0046872">
    <property type="term" value="F:metal ion binding"/>
    <property type="evidence" value="ECO:0007669"/>
    <property type="project" value="UniProtKB-KW"/>
</dbReference>
<keyword evidence="3" id="KW-0479">Metal-binding</keyword>
<dbReference type="InterPro" id="IPR050572">
    <property type="entry name" value="Fe-S_Ferredoxin"/>
</dbReference>
<accession>X1CLN6</accession>
<evidence type="ECO:0000256" key="1">
    <source>
        <dbReference type="ARBA" id="ARBA00022448"/>
    </source>
</evidence>
<evidence type="ECO:0000256" key="4">
    <source>
        <dbReference type="ARBA" id="ARBA00022737"/>
    </source>
</evidence>
<name>X1CLN6_9ZZZZ</name>
<evidence type="ECO:0000256" key="3">
    <source>
        <dbReference type="ARBA" id="ARBA00022723"/>
    </source>
</evidence>
<keyword evidence="1" id="KW-0813">Transport</keyword>
<keyword evidence="7" id="KW-0411">Iron-sulfur</keyword>
<feature type="domain" description="4Fe-4S ferredoxin-type" evidence="9">
    <location>
        <begin position="18"/>
        <end position="47"/>
    </location>
</feature>
<keyword evidence="4" id="KW-0677">Repeat</keyword>
<dbReference type="InterPro" id="IPR017900">
    <property type="entry name" value="4Fe4S_Fe_S_CS"/>
</dbReference>
<gene>
    <name evidence="10" type="ORF">S01H4_55845</name>
</gene>
<feature type="domain" description="4Fe-4S ferredoxin-type" evidence="9">
    <location>
        <begin position="48"/>
        <end position="78"/>
    </location>
</feature>
<keyword evidence="2" id="KW-0004">4Fe-4S</keyword>
<dbReference type="InterPro" id="IPR017896">
    <property type="entry name" value="4Fe4S_Fe-S-bd"/>
</dbReference>
<protein>
    <recommendedName>
        <fullName evidence="9">4Fe-4S ferredoxin-type domain-containing protein</fullName>
    </recommendedName>
</protein>
<evidence type="ECO:0000256" key="8">
    <source>
        <dbReference type="SAM" id="MobiDB-lite"/>
    </source>
</evidence>
<dbReference type="PANTHER" id="PTHR43687:SF6">
    <property type="entry name" value="L-ASPARTATE SEMIALDEHYDE SULFURTRANSFERASE IRON-SULFUR SUBUNIT"/>
    <property type="match status" value="1"/>
</dbReference>
<dbReference type="PROSITE" id="PS51379">
    <property type="entry name" value="4FE4S_FER_2"/>
    <property type="match status" value="2"/>
</dbReference>
<dbReference type="PANTHER" id="PTHR43687">
    <property type="entry name" value="ADENYLYLSULFATE REDUCTASE, BETA SUBUNIT"/>
    <property type="match status" value="1"/>
</dbReference>
<keyword evidence="6" id="KW-0408">Iron</keyword>
<evidence type="ECO:0000259" key="9">
    <source>
        <dbReference type="PROSITE" id="PS51379"/>
    </source>
</evidence>
<dbReference type="EMBL" id="BART01032285">
    <property type="protein sequence ID" value="GAH09321.1"/>
    <property type="molecule type" value="Genomic_DNA"/>
</dbReference>
<evidence type="ECO:0000313" key="10">
    <source>
        <dbReference type="EMBL" id="GAH09321.1"/>
    </source>
</evidence>
<dbReference type="PROSITE" id="PS00198">
    <property type="entry name" value="4FE4S_FER_1"/>
    <property type="match status" value="1"/>
</dbReference>
<dbReference type="AlphaFoldDB" id="X1CLN6"/>
<reference evidence="10" key="1">
    <citation type="journal article" date="2014" name="Front. Microbiol.">
        <title>High frequency of phylogenetically diverse reductive dehalogenase-homologous genes in deep subseafloor sedimentary metagenomes.</title>
        <authorList>
            <person name="Kawai M."/>
            <person name="Futagami T."/>
            <person name="Toyoda A."/>
            <person name="Takaki Y."/>
            <person name="Nishi S."/>
            <person name="Hori S."/>
            <person name="Arai W."/>
            <person name="Tsubouchi T."/>
            <person name="Morono Y."/>
            <person name="Uchiyama I."/>
            <person name="Ito T."/>
            <person name="Fujiyama A."/>
            <person name="Inagaki F."/>
            <person name="Takami H."/>
        </authorList>
    </citation>
    <scope>NUCLEOTIDE SEQUENCE</scope>
    <source>
        <strain evidence="10">Expedition CK06-06</strain>
    </source>
</reference>
<proteinExistence type="predicted"/>
<evidence type="ECO:0000256" key="7">
    <source>
        <dbReference type="ARBA" id="ARBA00023014"/>
    </source>
</evidence>
<feature type="region of interest" description="Disordered" evidence="8">
    <location>
        <begin position="92"/>
        <end position="120"/>
    </location>
</feature>
<dbReference type="Pfam" id="PF13187">
    <property type="entry name" value="Fer4_9"/>
    <property type="match status" value="1"/>
</dbReference>
<sequence>MTEAEFKASLNKLSIKDFKIFINETLCNECGLCAEVCPFGLPQQTDSGKYDIKNPELCTECSACKRNCPVNAIIMNEKKGCGCLWNARAKAKNSKSGNKDINSCACGPENESEATSNCCG</sequence>
<evidence type="ECO:0000256" key="6">
    <source>
        <dbReference type="ARBA" id="ARBA00023004"/>
    </source>
</evidence>
<dbReference type="GO" id="GO:0051539">
    <property type="term" value="F:4 iron, 4 sulfur cluster binding"/>
    <property type="evidence" value="ECO:0007669"/>
    <property type="project" value="UniProtKB-KW"/>
</dbReference>
<evidence type="ECO:0000256" key="2">
    <source>
        <dbReference type="ARBA" id="ARBA00022485"/>
    </source>
</evidence>
<organism evidence="10">
    <name type="scientific">marine sediment metagenome</name>
    <dbReference type="NCBI Taxonomy" id="412755"/>
    <lineage>
        <taxon>unclassified sequences</taxon>
        <taxon>metagenomes</taxon>
        <taxon>ecological metagenomes</taxon>
    </lineage>
</organism>
<dbReference type="SUPFAM" id="SSF54862">
    <property type="entry name" value="4Fe-4S ferredoxins"/>
    <property type="match status" value="1"/>
</dbReference>